<dbReference type="KEGG" id="xfh:XFHB_04705"/>
<dbReference type="AlphaFoldDB" id="A0ABC8AGT6"/>
<evidence type="ECO:0008006" key="3">
    <source>
        <dbReference type="Google" id="ProtNLM"/>
    </source>
</evidence>
<proteinExistence type="predicted"/>
<sequence length="83" mass="8424">MNIRELASSEIMQIDGAGWRSNMAEFVDTGSVIGTVIGYAATGTLIGAGRGGLIGAAGGFSAGLGWGIGTYISQRLMDSPTIQ</sequence>
<reference evidence="2" key="1">
    <citation type="submission" date="2014-11" db="EMBL/GenBank/DDBJ databases">
        <title>Xylella fastidiosa Hib4 Genome Sequencing.</title>
        <authorList>
            <person name="Pierry P.M."/>
            <person name="da Silva A.M."/>
        </authorList>
    </citation>
    <scope>NUCLEOTIDE SEQUENCE [LARGE SCALE GENOMIC DNA]</scope>
    <source>
        <strain evidence="2">Hib4</strain>
    </source>
</reference>
<protein>
    <recommendedName>
        <fullName evidence="3">Colicin V synthesis protein</fullName>
    </recommendedName>
</protein>
<organism evidence="1 2">
    <name type="scientific">Xylella fastidiosa</name>
    <dbReference type="NCBI Taxonomy" id="2371"/>
    <lineage>
        <taxon>Bacteria</taxon>
        <taxon>Pseudomonadati</taxon>
        <taxon>Pseudomonadota</taxon>
        <taxon>Gammaproteobacteria</taxon>
        <taxon>Lysobacterales</taxon>
        <taxon>Lysobacteraceae</taxon>
        <taxon>Xylella</taxon>
    </lineage>
</organism>
<name>A0ABC8AGT6_XYLFS</name>
<dbReference type="EMBL" id="CP009885">
    <property type="protein sequence ID" value="ALR07691.1"/>
    <property type="molecule type" value="Genomic_DNA"/>
</dbReference>
<evidence type="ECO:0000313" key="1">
    <source>
        <dbReference type="EMBL" id="ALR07691.1"/>
    </source>
</evidence>
<evidence type="ECO:0000313" key="2">
    <source>
        <dbReference type="Proteomes" id="UP000196980"/>
    </source>
</evidence>
<gene>
    <name evidence="1" type="ORF">XFHB_04705</name>
</gene>
<accession>A0ABC8AGT6</accession>
<dbReference type="Proteomes" id="UP000196980">
    <property type="component" value="Chromosome"/>
</dbReference>